<dbReference type="Proteomes" id="UP000061512">
    <property type="component" value="Unassembled WGS sequence"/>
</dbReference>
<name>A0A132ESW3_9BURK</name>
<dbReference type="AlphaFoldDB" id="A0A132ESW3"/>
<dbReference type="Gene3D" id="3.20.20.120">
    <property type="entry name" value="Enolase-like C-terminal domain"/>
    <property type="match status" value="1"/>
</dbReference>
<evidence type="ECO:0000256" key="2">
    <source>
        <dbReference type="ARBA" id="ARBA00022723"/>
    </source>
</evidence>
<dbReference type="CDD" id="cd03316">
    <property type="entry name" value="MR_like"/>
    <property type="match status" value="1"/>
</dbReference>
<dbReference type="GO" id="GO:0016052">
    <property type="term" value="P:carbohydrate catabolic process"/>
    <property type="evidence" value="ECO:0007669"/>
    <property type="project" value="TreeGrafter"/>
</dbReference>
<dbReference type="InterPro" id="IPR013342">
    <property type="entry name" value="Mandelate_racemase_C"/>
</dbReference>
<keyword evidence="3" id="KW-0460">Magnesium</keyword>
<dbReference type="Gene3D" id="3.30.390.10">
    <property type="entry name" value="Enolase-like, N-terminal domain"/>
    <property type="match status" value="1"/>
</dbReference>
<dbReference type="PANTHER" id="PTHR13794:SF58">
    <property type="entry name" value="MITOCHONDRIAL ENOLASE SUPERFAMILY MEMBER 1"/>
    <property type="match status" value="1"/>
</dbReference>
<dbReference type="EMBL" id="LPJX01000067">
    <property type="protein sequence ID" value="KWF58363.1"/>
    <property type="molecule type" value="Genomic_DNA"/>
</dbReference>
<dbReference type="SMART" id="SM00922">
    <property type="entry name" value="MR_MLE"/>
    <property type="match status" value="1"/>
</dbReference>
<dbReference type="SFLD" id="SFLDS00001">
    <property type="entry name" value="Enolase"/>
    <property type="match status" value="1"/>
</dbReference>
<evidence type="ECO:0000313" key="5">
    <source>
        <dbReference type="EMBL" id="KWF58363.1"/>
    </source>
</evidence>
<comment type="cofactor">
    <cofactor evidence="1">
        <name>Mg(2+)</name>
        <dbReference type="ChEBI" id="CHEBI:18420"/>
    </cofactor>
</comment>
<dbReference type="GO" id="GO:0000287">
    <property type="term" value="F:magnesium ion binding"/>
    <property type="evidence" value="ECO:0007669"/>
    <property type="project" value="TreeGrafter"/>
</dbReference>
<proteinExistence type="predicted"/>
<feature type="domain" description="Mandelate racemase/muconate lactonizing enzyme C-terminal" evidence="4">
    <location>
        <begin position="140"/>
        <end position="240"/>
    </location>
</feature>
<gene>
    <name evidence="5" type="ORF">WT57_29630</name>
</gene>
<organism evidence="5 6">
    <name type="scientific">Burkholderia pseudomultivorans</name>
    <dbReference type="NCBI Taxonomy" id="1207504"/>
    <lineage>
        <taxon>Bacteria</taxon>
        <taxon>Pseudomonadati</taxon>
        <taxon>Pseudomonadota</taxon>
        <taxon>Betaproteobacteria</taxon>
        <taxon>Burkholderiales</taxon>
        <taxon>Burkholderiaceae</taxon>
        <taxon>Burkholderia</taxon>
        <taxon>Burkholderia cepacia complex</taxon>
    </lineage>
</organism>
<dbReference type="PANTHER" id="PTHR13794">
    <property type="entry name" value="ENOLASE SUPERFAMILY, MANDELATE RACEMASE"/>
    <property type="match status" value="1"/>
</dbReference>
<dbReference type="SUPFAM" id="SSF54826">
    <property type="entry name" value="Enolase N-terminal domain-like"/>
    <property type="match status" value="1"/>
</dbReference>
<dbReference type="InterPro" id="IPR029065">
    <property type="entry name" value="Enolase_C-like"/>
</dbReference>
<accession>A0A132ESW3</accession>
<evidence type="ECO:0000313" key="6">
    <source>
        <dbReference type="Proteomes" id="UP000061512"/>
    </source>
</evidence>
<dbReference type="InterPro" id="IPR036849">
    <property type="entry name" value="Enolase-like_C_sf"/>
</dbReference>
<keyword evidence="2" id="KW-0479">Metal-binding</keyword>
<evidence type="ECO:0000256" key="1">
    <source>
        <dbReference type="ARBA" id="ARBA00001946"/>
    </source>
</evidence>
<dbReference type="GO" id="GO:0016836">
    <property type="term" value="F:hydro-lyase activity"/>
    <property type="evidence" value="ECO:0007669"/>
    <property type="project" value="TreeGrafter"/>
</dbReference>
<dbReference type="InterPro" id="IPR013341">
    <property type="entry name" value="Mandelate_racemase_N_dom"/>
</dbReference>
<reference evidence="5 6" key="1">
    <citation type="submission" date="2015-11" db="EMBL/GenBank/DDBJ databases">
        <title>Expanding the genomic diversity of Burkholderia species for the development of highly accurate diagnostics.</title>
        <authorList>
            <person name="Sahl J."/>
            <person name="Keim P."/>
            <person name="Wagner D."/>
        </authorList>
    </citation>
    <scope>NUCLEOTIDE SEQUENCE [LARGE SCALE GENOMIC DNA]</scope>
    <source>
        <strain evidence="5 6">MSMB574WGS</strain>
    </source>
</reference>
<comment type="caution">
    <text evidence="5">The sequence shown here is derived from an EMBL/GenBank/DDBJ whole genome shotgun (WGS) entry which is preliminary data.</text>
</comment>
<protein>
    <recommendedName>
        <fullName evidence="4">Mandelate racemase/muconate lactonizing enzyme C-terminal domain-containing protein</fullName>
    </recommendedName>
</protein>
<sequence length="357" mass="39489">MGAVEGKWIVKTIDNVLVRVTTDDGITGTSYIWLPTARQTLETPETATIMIAERAVRSLAEQFVIGEDLFTTERIYTRINADAGHLGLGMVTKAHSAIDMAMWDAMGKVAGLPLYKMLGGHKEEVPVYSNELLMSTHLPPDELGEVARGLAAKGFRGLKLPFGVFKDVPVSHDVARIKAVREAIGPDVKIMLDTAARLPVDELIRRMRMIDDLDIAWVEDPVPVDQIDNLRKIKSALKTPVATGEGVWGTRHFRRLFEANAVDIALFEPMRVGGITGCQKVAALASEFDVMITPHVYPDLGVQLIAGFSSGLMAEYLPWWSRLFKNPIEARNGFVSARQTPGIGWEFRDEFFAKRAT</sequence>
<evidence type="ECO:0000259" key="4">
    <source>
        <dbReference type="SMART" id="SM00922"/>
    </source>
</evidence>
<dbReference type="InterPro" id="IPR029017">
    <property type="entry name" value="Enolase-like_N"/>
</dbReference>
<dbReference type="Pfam" id="PF13378">
    <property type="entry name" value="MR_MLE_C"/>
    <property type="match status" value="1"/>
</dbReference>
<dbReference type="SUPFAM" id="SSF51604">
    <property type="entry name" value="Enolase C-terminal domain-like"/>
    <property type="match status" value="1"/>
</dbReference>
<evidence type="ECO:0000256" key="3">
    <source>
        <dbReference type="ARBA" id="ARBA00022842"/>
    </source>
</evidence>
<dbReference type="InterPro" id="IPR046945">
    <property type="entry name" value="RHMD-like"/>
</dbReference>
<dbReference type="Pfam" id="PF02746">
    <property type="entry name" value="MR_MLE_N"/>
    <property type="match status" value="1"/>
</dbReference>